<dbReference type="Gene3D" id="3.90.550.10">
    <property type="entry name" value="Spore Coat Polysaccharide Biosynthesis Protein SpsA, Chain A"/>
    <property type="match status" value="1"/>
</dbReference>
<dbReference type="InterPro" id="IPR043148">
    <property type="entry name" value="TagF_C"/>
</dbReference>
<dbReference type="RefSeq" id="WP_343131399.1">
    <property type="nucleotide sequence ID" value="NZ_JBCITK010000001.1"/>
</dbReference>
<reference evidence="3 4" key="1">
    <citation type="submission" date="2024-03" db="EMBL/GenBank/DDBJ databases">
        <title>Bacilli Hybrid Assemblies.</title>
        <authorList>
            <person name="Kovac J."/>
        </authorList>
    </citation>
    <scope>NUCLEOTIDE SEQUENCE [LARGE SCALE GENOMIC DNA]</scope>
    <source>
        <strain evidence="3 4">FSL R7-0666</strain>
    </source>
</reference>
<dbReference type="SUPFAM" id="SSF53756">
    <property type="entry name" value="UDP-Glycosyltransferase/glycogen phosphorylase"/>
    <property type="match status" value="1"/>
</dbReference>
<dbReference type="PANTHER" id="PTHR22916">
    <property type="entry name" value="GLYCOSYLTRANSFERASE"/>
    <property type="match status" value="1"/>
</dbReference>
<comment type="caution">
    <text evidence="3">The sequence shown here is derived from an EMBL/GenBank/DDBJ whole genome shotgun (WGS) entry which is preliminary data.</text>
</comment>
<evidence type="ECO:0000313" key="3">
    <source>
        <dbReference type="EMBL" id="MEN0644773.1"/>
    </source>
</evidence>
<proteinExistence type="inferred from homology"/>
<dbReference type="PANTHER" id="PTHR22916:SF3">
    <property type="entry name" value="UDP-GLCNAC:BETAGAL BETA-1,3-N-ACETYLGLUCOSAMINYLTRANSFERASE-LIKE PROTEIN 1"/>
    <property type="match status" value="1"/>
</dbReference>
<sequence>MRYKYIFSIVMPVYNVEMYLEESVESLIKQSLNFEKNVQLILINDGSTDNSEKICLSYAEAYPDNIIYINQKNQGVSVARNTGIEAATGKYINFLDSDDYFDKDTLEKVLQFLTMYEDEIDLVAIPLIYFEDKQGPHMLHYKFEESKVIDVVEEPDKFVMQSGSTFINREKGLGDLRFLPGQKYGEDASLLIDVVMKKKKYGVLNNTKYNYRARSAGTSALQSSKESYDYYFPFFEQYLLPKLQKYSKIYNEVPKYVQYVIMYDLQWRLRLKETPNVIKEKLEVFFSKIIEILSFIDEDVIMNQRYLNWYQKHAIINMKQKKKVFTLGDTFYSTEIRESGDSLKDLIVIDKNQEIRDQLIGRHLSIDICENSDGNLKIIGKIGSLLPQKNLRIYILDSEGTKYPSTAFNYPLENRYLVGKVIYEFTGFSFNISTETIQDNYFIALYLEIEGVEMRMPLKFSPSARLSNQLKNSYMVMNNSYMIDYDHDKYLFNIQRFTYKNMLKKELLIKKEMKKKKVKNYKKISRTRLLVRILKRTKKKEINLYMDRIDKADDSAEVLFRYANQINDKSAKNYFVLKKESQDYRRLSQEFDLIDYKSSKHKLHFLLADKLISTHCDRFIYQPFTGTENYFKDLKEYKFVFLQHGIIKDDMSNWLKMYDKNFKLFVTSAQQEANSIIKGNYSFTEKEVKLTGLPRFDRLIDTSDSKRKTILVMPTWRQNLVEEFSKDINARPYNENFKKTEYFNRWNTFLNDENLINFVKNKDYEIVFVPHPSIRQQLHDFNLENITVASYDESYSSLLKRGNLLITDYSSVYFDFAYMKKPLLYYHFDMGNWDNEKGYFSYEEMGFGEIITRNEELVEKTIKLLNHQSKMSSKYSDRVELFYAYTDQNNSERVYKEIKKL</sequence>
<evidence type="ECO:0000256" key="1">
    <source>
        <dbReference type="ARBA" id="ARBA00006739"/>
    </source>
</evidence>
<dbReference type="EMBL" id="JBCITK010000001">
    <property type="protein sequence ID" value="MEN0644773.1"/>
    <property type="molecule type" value="Genomic_DNA"/>
</dbReference>
<comment type="similarity">
    <text evidence="1">Belongs to the glycosyltransferase 2 family.</text>
</comment>
<keyword evidence="4" id="KW-1185">Reference proteome</keyword>
<evidence type="ECO:0000259" key="2">
    <source>
        <dbReference type="Pfam" id="PF00535"/>
    </source>
</evidence>
<dbReference type="Proteomes" id="UP001418796">
    <property type="component" value="Unassembled WGS sequence"/>
</dbReference>
<name>A0ABU9VLR2_9BACI</name>
<dbReference type="Gene3D" id="3.40.50.12580">
    <property type="match status" value="1"/>
</dbReference>
<dbReference type="InterPro" id="IPR007554">
    <property type="entry name" value="Glycerophosphate_synth"/>
</dbReference>
<dbReference type="Pfam" id="PF00535">
    <property type="entry name" value="Glycos_transf_2"/>
    <property type="match status" value="1"/>
</dbReference>
<gene>
    <name evidence="3" type="ORF">MKY91_16590</name>
</gene>
<accession>A0ABU9VLR2</accession>
<dbReference type="InterPro" id="IPR029044">
    <property type="entry name" value="Nucleotide-diphossugar_trans"/>
</dbReference>
<dbReference type="SUPFAM" id="SSF53448">
    <property type="entry name" value="Nucleotide-diphospho-sugar transferases"/>
    <property type="match status" value="1"/>
</dbReference>
<dbReference type="InterPro" id="IPR001173">
    <property type="entry name" value="Glyco_trans_2-like"/>
</dbReference>
<protein>
    <submittedName>
        <fullName evidence="3">CDP-glycerol glycerophosphotransferase family protein</fullName>
    </submittedName>
</protein>
<organism evidence="3 4">
    <name type="scientific">Alkalicoccobacillus gibsonii</name>
    <dbReference type="NCBI Taxonomy" id="79881"/>
    <lineage>
        <taxon>Bacteria</taxon>
        <taxon>Bacillati</taxon>
        <taxon>Bacillota</taxon>
        <taxon>Bacilli</taxon>
        <taxon>Bacillales</taxon>
        <taxon>Bacillaceae</taxon>
        <taxon>Alkalicoccobacillus</taxon>
    </lineage>
</organism>
<evidence type="ECO:0000313" key="4">
    <source>
        <dbReference type="Proteomes" id="UP001418796"/>
    </source>
</evidence>
<dbReference type="CDD" id="cd00761">
    <property type="entry name" value="Glyco_tranf_GTA_type"/>
    <property type="match status" value="1"/>
</dbReference>
<feature type="domain" description="Glycosyltransferase 2-like" evidence="2">
    <location>
        <begin position="8"/>
        <end position="163"/>
    </location>
</feature>
<dbReference type="Pfam" id="PF04464">
    <property type="entry name" value="Glyphos_transf"/>
    <property type="match status" value="1"/>
</dbReference>